<evidence type="ECO:0000259" key="2">
    <source>
        <dbReference type="Pfam" id="PF26133"/>
    </source>
</evidence>
<evidence type="ECO:0000256" key="1">
    <source>
        <dbReference type="SAM" id="Coils"/>
    </source>
</evidence>
<dbReference type="Proteomes" id="UP001151760">
    <property type="component" value="Unassembled WGS sequence"/>
</dbReference>
<proteinExistence type="predicted"/>
<name>A0ABQ5AWY0_9ASTR</name>
<keyword evidence="4" id="KW-1185">Reference proteome</keyword>
<dbReference type="InterPro" id="IPR058352">
    <property type="entry name" value="DUF8039"/>
</dbReference>
<reference evidence="3" key="1">
    <citation type="journal article" date="2022" name="Int. J. Mol. Sci.">
        <title>Draft Genome of Tanacetum Coccineum: Genomic Comparison of Closely Related Tanacetum-Family Plants.</title>
        <authorList>
            <person name="Yamashiro T."/>
            <person name="Shiraishi A."/>
            <person name="Nakayama K."/>
            <person name="Satake H."/>
        </authorList>
    </citation>
    <scope>NUCLEOTIDE SEQUENCE</scope>
</reference>
<dbReference type="PANTHER" id="PTHR33018">
    <property type="entry name" value="OS10G0338966 PROTEIN-RELATED"/>
    <property type="match status" value="1"/>
</dbReference>
<comment type="caution">
    <text evidence="3">The sequence shown here is derived from an EMBL/GenBank/DDBJ whole genome shotgun (WGS) entry which is preliminary data.</text>
</comment>
<evidence type="ECO:0000313" key="4">
    <source>
        <dbReference type="Proteomes" id="UP001151760"/>
    </source>
</evidence>
<feature type="domain" description="DUF8039" evidence="2">
    <location>
        <begin position="496"/>
        <end position="568"/>
    </location>
</feature>
<keyword evidence="1" id="KW-0175">Coiled coil</keyword>
<reference evidence="3" key="2">
    <citation type="submission" date="2022-01" db="EMBL/GenBank/DDBJ databases">
        <authorList>
            <person name="Yamashiro T."/>
            <person name="Shiraishi A."/>
            <person name="Satake H."/>
            <person name="Nakayama K."/>
        </authorList>
    </citation>
    <scope>NUCLEOTIDE SEQUENCE</scope>
</reference>
<dbReference type="Pfam" id="PF26133">
    <property type="entry name" value="DUF8039"/>
    <property type="match status" value="1"/>
</dbReference>
<accession>A0ABQ5AWY0</accession>
<feature type="coiled-coil region" evidence="1">
    <location>
        <begin position="434"/>
        <end position="461"/>
    </location>
</feature>
<organism evidence="3 4">
    <name type="scientific">Tanacetum coccineum</name>
    <dbReference type="NCBI Taxonomy" id="301880"/>
    <lineage>
        <taxon>Eukaryota</taxon>
        <taxon>Viridiplantae</taxon>
        <taxon>Streptophyta</taxon>
        <taxon>Embryophyta</taxon>
        <taxon>Tracheophyta</taxon>
        <taxon>Spermatophyta</taxon>
        <taxon>Magnoliopsida</taxon>
        <taxon>eudicotyledons</taxon>
        <taxon>Gunneridae</taxon>
        <taxon>Pentapetalae</taxon>
        <taxon>asterids</taxon>
        <taxon>campanulids</taxon>
        <taxon>Asterales</taxon>
        <taxon>Asteraceae</taxon>
        <taxon>Asteroideae</taxon>
        <taxon>Anthemideae</taxon>
        <taxon>Anthemidinae</taxon>
        <taxon>Tanacetum</taxon>
    </lineage>
</organism>
<evidence type="ECO:0000313" key="3">
    <source>
        <dbReference type="EMBL" id="GJT07095.1"/>
    </source>
</evidence>
<dbReference type="EMBL" id="BQNB010012723">
    <property type="protein sequence ID" value="GJT07095.1"/>
    <property type="molecule type" value="Genomic_DNA"/>
</dbReference>
<sequence>MAAPGEANQITRRVIDDLIEFSGETSVDGYMSFFKSQQIIKSRSFINWMREEANIARNLVGQLNALIIEMEALEDQGEVFDTLIDLRDDREAVRTKLHGFNELITQAENWLWCLSSNMRWSEVNVDSNDSCIWKALLSLREKVRKHIKDIYDARFNNKASLAEIIDNDKWKWHNERKDVFPELISIHVIVKGKSYIDNLKSNWDDYVSSMALFNKKAIKDIVRRLVFGALIEESNSRLRVEKSRPKAFETMSKLSSLYIGVLLFERYGSILNILQGRNELLEKIIGCVVDSGGVKVIMETEANDLDHLVNYDNDNDVDDLGYESKVYLDGEEEEEEDENNHSNGNVVKRGITRKTQSIVFEFLGDVVREHIGLKILSSKKVGSEARDKLWDEITLYFDVNLTVRKLVMSRLGQLLRNFRRKLRQTYILPNQSQLDNERRERQEKELEIQNLSDKMSQTEGIVNSVISKKKTRSIRKVSSHQDSQSQENVSPLLVLPQKSTIIGLGTVYETDGKQMLHNKELPKDCYKVSIDKSLVDAACIPDVGNNGFKTVKDAVGGFFALPKNQVVLDPKASISGPVVQQLRTLYPGKQTANLF</sequence>
<dbReference type="PANTHER" id="PTHR33018:SF34">
    <property type="entry name" value="OS02G0472350 PROTEIN"/>
    <property type="match status" value="1"/>
</dbReference>
<gene>
    <name evidence="3" type="ORF">Tco_0841557</name>
</gene>
<protein>
    <recommendedName>
        <fullName evidence="2">DUF8039 domain-containing protein</fullName>
    </recommendedName>
</protein>